<dbReference type="InterPro" id="IPR046789">
    <property type="entry name" value="HTH_62"/>
</dbReference>
<accession>A0A495K2Z8</accession>
<reference evidence="2 3" key="1">
    <citation type="submission" date="2018-10" db="EMBL/GenBank/DDBJ databases">
        <title>Sequencing the genomes of 1000 actinobacteria strains.</title>
        <authorList>
            <person name="Klenk H.-P."/>
        </authorList>
    </citation>
    <scope>NUCLEOTIDE SEQUENCE [LARGE SCALE GENOMIC DNA]</scope>
    <source>
        <strain evidence="2 3">DSM 44343</strain>
    </source>
</reference>
<comment type="caution">
    <text evidence="2">The sequence shown here is derived from an EMBL/GenBank/DDBJ whole genome shotgun (WGS) entry which is preliminary data.</text>
</comment>
<organism evidence="2 3">
    <name type="scientific">Williamsia marianensis</name>
    <dbReference type="NCBI Taxonomy" id="85044"/>
    <lineage>
        <taxon>Bacteria</taxon>
        <taxon>Bacillati</taxon>
        <taxon>Actinomycetota</taxon>
        <taxon>Actinomycetes</taxon>
        <taxon>Mycobacteriales</taxon>
        <taxon>Nocardiaceae</taxon>
        <taxon>Williamsia</taxon>
    </lineage>
</organism>
<gene>
    <name evidence="2" type="ORF">DFJ75_1978</name>
</gene>
<evidence type="ECO:0000313" key="2">
    <source>
        <dbReference type="EMBL" id="RKR95165.1"/>
    </source>
</evidence>
<feature type="domain" description="Recombinase-like" evidence="1">
    <location>
        <begin position="7"/>
        <end position="77"/>
    </location>
</feature>
<protein>
    <recommendedName>
        <fullName evidence="1">Recombinase-like domain-containing protein</fullName>
    </recommendedName>
</protein>
<evidence type="ECO:0000313" key="3">
    <source>
        <dbReference type="Proteomes" id="UP000274762"/>
    </source>
</evidence>
<sequence>MTTRTAREPYLEVHQTHPEPITPYETKLAGSISEVFTGGATTLAEVVAGLNDLGLHSPGGDRWTDDSFRAEMRRLGK</sequence>
<evidence type="ECO:0000259" key="1">
    <source>
        <dbReference type="Pfam" id="PF20552"/>
    </source>
</evidence>
<dbReference type="AlphaFoldDB" id="A0A315SB97"/>
<proteinExistence type="predicted"/>
<dbReference type="RefSeq" id="WP_062799356.1">
    <property type="nucleotide sequence ID" value="NZ_CBCRXS010000004.1"/>
</dbReference>
<name>A0A315SB97_WILMA</name>
<accession>A0A315SB97</accession>
<dbReference type="EMBL" id="RBKV01000001">
    <property type="protein sequence ID" value="RKR95165.1"/>
    <property type="molecule type" value="Genomic_DNA"/>
</dbReference>
<dbReference type="Proteomes" id="UP000274762">
    <property type="component" value="Unassembled WGS sequence"/>
</dbReference>
<dbReference type="Pfam" id="PF20552">
    <property type="entry name" value="HTH_62"/>
    <property type="match status" value="1"/>
</dbReference>